<dbReference type="Pfam" id="PF05973">
    <property type="entry name" value="Gp49"/>
    <property type="match status" value="1"/>
</dbReference>
<organism evidence="1 2">
    <name type="scientific">Spirochaeta isovalerica</name>
    <dbReference type="NCBI Taxonomy" id="150"/>
    <lineage>
        <taxon>Bacteria</taxon>
        <taxon>Pseudomonadati</taxon>
        <taxon>Spirochaetota</taxon>
        <taxon>Spirochaetia</taxon>
        <taxon>Spirochaetales</taxon>
        <taxon>Spirochaetaceae</taxon>
        <taxon>Spirochaeta</taxon>
    </lineage>
</organism>
<name>A0A841RGJ2_9SPIO</name>
<accession>A0A841RGJ2</accession>
<protein>
    <submittedName>
        <fullName evidence="1">Phage-related protein</fullName>
    </submittedName>
</protein>
<dbReference type="RefSeq" id="WP_184748922.1">
    <property type="nucleotide sequence ID" value="NZ_JACHGJ010000016.1"/>
</dbReference>
<gene>
    <name evidence="1" type="ORF">HNR50_004391</name>
</gene>
<evidence type="ECO:0000313" key="2">
    <source>
        <dbReference type="Proteomes" id="UP000587760"/>
    </source>
</evidence>
<sequence length="112" mass="13111">MGYEVRVLQPAVHFLETLDVKMKAKAYRAISLLQEFGPFLTEPHSKKITGIKNLYELRVKQSSNICRLFYFHSNGKVYIVTSGYIKKSNKTSRLELEKAERIMNQFIEENHE</sequence>
<dbReference type="Proteomes" id="UP000587760">
    <property type="component" value="Unassembled WGS sequence"/>
</dbReference>
<dbReference type="InterPro" id="IPR035093">
    <property type="entry name" value="RelE/ParE_toxin_dom_sf"/>
</dbReference>
<dbReference type="AlphaFoldDB" id="A0A841RGJ2"/>
<comment type="caution">
    <text evidence="1">The sequence shown here is derived from an EMBL/GenBank/DDBJ whole genome shotgun (WGS) entry which is preliminary data.</text>
</comment>
<proteinExistence type="predicted"/>
<evidence type="ECO:0000313" key="1">
    <source>
        <dbReference type="EMBL" id="MBB6482686.1"/>
    </source>
</evidence>
<dbReference type="SUPFAM" id="SSF143011">
    <property type="entry name" value="RelE-like"/>
    <property type="match status" value="1"/>
</dbReference>
<keyword evidence="2" id="KW-1185">Reference proteome</keyword>
<reference evidence="1 2" key="1">
    <citation type="submission" date="2020-08" db="EMBL/GenBank/DDBJ databases">
        <title>Genomic Encyclopedia of Type Strains, Phase IV (KMG-IV): sequencing the most valuable type-strain genomes for metagenomic binning, comparative biology and taxonomic classification.</title>
        <authorList>
            <person name="Goeker M."/>
        </authorList>
    </citation>
    <scope>NUCLEOTIDE SEQUENCE [LARGE SCALE GENOMIC DNA]</scope>
    <source>
        <strain evidence="1 2">DSM 2461</strain>
    </source>
</reference>
<dbReference type="EMBL" id="JACHGJ010000016">
    <property type="protein sequence ID" value="MBB6482686.1"/>
    <property type="molecule type" value="Genomic_DNA"/>
</dbReference>
<dbReference type="InterPro" id="IPR009241">
    <property type="entry name" value="HigB-like"/>
</dbReference>